<organism evidence="1 2">
    <name type="scientific">Scortum barcoo</name>
    <name type="common">barcoo grunter</name>
    <dbReference type="NCBI Taxonomy" id="214431"/>
    <lineage>
        <taxon>Eukaryota</taxon>
        <taxon>Metazoa</taxon>
        <taxon>Chordata</taxon>
        <taxon>Craniata</taxon>
        <taxon>Vertebrata</taxon>
        <taxon>Euteleostomi</taxon>
        <taxon>Actinopterygii</taxon>
        <taxon>Neopterygii</taxon>
        <taxon>Teleostei</taxon>
        <taxon>Neoteleostei</taxon>
        <taxon>Acanthomorphata</taxon>
        <taxon>Eupercaria</taxon>
        <taxon>Centrarchiformes</taxon>
        <taxon>Terapontoidei</taxon>
        <taxon>Terapontidae</taxon>
        <taxon>Scortum</taxon>
    </lineage>
</organism>
<comment type="caution">
    <text evidence="1">The sequence shown here is derived from an EMBL/GenBank/DDBJ whole genome shotgun (WGS) entry which is preliminary data.</text>
</comment>
<dbReference type="Proteomes" id="UP000831701">
    <property type="component" value="Chromosome 17"/>
</dbReference>
<protein>
    <submittedName>
        <fullName evidence="1">Uncharacterized protein</fullName>
    </submittedName>
</protein>
<proteinExistence type="predicted"/>
<evidence type="ECO:0000313" key="2">
    <source>
        <dbReference type="Proteomes" id="UP000831701"/>
    </source>
</evidence>
<name>A0ACB8VWQ3_9TELE</name>
<dbReference type="EMBL" id="CM041547">
    <property type="protein sequence ID" value="KAI3359880.1"/>
    <property type="molecule type" value="Genomic_DNA"/>
</dbReference>
<reference evidence="1" key="1">
    <citation type="submission" date="2022-04" db="EMBL/GenBank/DDBJ databases">
        <title>Jade perch genome.</title>
        <authorList>
            <person name="Chao B."/>
        </authorList>
    </citation>
    <scope>NUCLEOTIDE SEQUENCE</scope>
    <source>
        <strain evidence="1">CB-2022</strain>
    </source>
</reference>
<keyword evidence="2" id="KW-1185">Reference proteome</keyword>
<sequence>MTFVNMIFIENHVAHWLIISHLFTPQGCMFAPSVTTSCSPATPSTNTRLPGRPSQRQFTRTVFPNMRRDLGHIRDCFNENAQIMIQMCDVLFQVRCGKCGNGLGHEFVNDGPAKGLSRF</sequence>
<evidence type="ECO:0000313" key="1">
    <source>
        <dbReference type="EMBL" id="KAI3359880.1"/>
    </source>
</evidence>
<accession>A0ACB8VWQ3</accession>
<gene>
    <name evidence="1" type="ORF">L3Q82_014230</name>
</gene>